<feature type="domain" description="ATP-grasp" evidence="5">
    <location>
        <begin position="114"/>
        <end position="305"/>
    </location>
</feature>
<dbReference type="GO" id="GO:0016874">
    <property type="term" value="F:ligase activity"/>
    <property type="evidence" value="ECO:0007669"/>
    <property type="project" value="UniProtKB-KW"/>
</dbReference>
<dbReference type="AlphaFoldDB" id="A0A3D9ZPS8"/>
<evidence type="ECO:0000313" key="7">
    <source>
        <dbReference type="Proteomes" id="UP000256913"/>
    </source>
</evidence>
<dbReference type="PANTHER" id="PTHR43585:SF2">
    <property type="entry name" value="ATP-GRASP ENZYME FSQD"/>
    <property type="match status" value="1"/>
</dbReference>
<protein>
    <submittedName>
        <fullName evidence="6">Biotin carboxylase</fullName>
    </submittedName>
</protein>
<dbReference type="EMBL" id="QUMQ01000001">
    <property type="protein sequence ID" value="REF99376.1"/>
    <property type="molecule type" value="Genomic_DNA"/>
</dbReference>
<dbReference type="GO" id="GO:0005524">
    <property type="term" value="F:ATP binding"/>
    <property type="evidence" value="ECO:0007669"/>
    <property type="project" value="UniProtKB-UniRule"/>
</dbReference>
<keyword evidence="3 4" id="KW-0067">ATP-binding</keyword>
<organism evidence="6 7">
    <name type="scientific">Asanoa ferruginea</name>
    <dbReference type="NCBI Taxonomy" id="53367"/>
    <lineage>
        <taxon>Bacteria</taxon>
        <taxon>Bacillati</taxon>
        <taxon>Actinomycetota</taxon>
        <taxon>Actinomycetes</taxon>
        <taxon>Micromonosporales</taxon>
        <taxon>Micromonosporaceae</taxon>
        <taxon>Asanoa</taxon>
    </lineage>
</organism>
<evidence type="ECO:0000256" key="2">
    <source>
        <dbReference type="ARBA" id="ARBA00022741"/>
    </source>
</evidence>
<dbReference type="GO" id="GO:0046872">
    <property type="term" value="F:metal ion binding"/>
    <property type="evidence" value="ECO:0007669"/>
    <property type="project" value="InterPro"/>
</dbReference>
<accession>A0A3D9ZPS8</accession>
<keyword evidence="2 4" id="KW-0547">Nucleotide-binding</keyword>
<comment type="caution">
    <text evidence="6">The sequence shown here is derived from an EMBL/GenBank/DDBJ whole genome shotgun (WGS) entry which is preliminary data.</text>
</comment>
<keyword evidence="1" id="KW-0436">Ligase</keyword>
<gene>
    <name evidence="6" type="ORF">DFJ67_5412</name>
</gene>
<dbReference type="SUPFAM" id="SSF56059">
    <property type="entry name" value="Glutathione synthetase ATP-binding domain-like"/>
    <property type="match status" value="1"/>
</dbReference>
<dbReference type="PANTHER" id="PTHR43585">
    <property type="entry name" value="FUMIPYRROLE BIOSYNTHESIS PROTEIN C"/>
    <property type="match status" value="1"/>
</dbReference>
<proteinExistence type="predicted"/>
<dbReference type="Proteomes" id="UP000256913">
    <property type="component" value="Unassembled WGS sequence"/>
</dbReference>
<keyword evidence="7" id="KW-1185">Reference proteome</keyword>
<sequence length="421" mass="44472">MTRLVVVYDKGAATPVEVGAGLGDLGEVVFALPPSPFNDRLLPLVRELGEVLPLPPERAGAQGSVEAVRRLRPTAVLTFSESRLRLTATLTEALGLPGHSVDTANALTDKRLQRARLREAGLTVRSSPISGAATGPGSWADALAEVGLPAVLKPARGEGSRTTHLVTSAAPHPDAGPGMVLEEYLPGREMAGHGDYVSVESVVARGEITHVAITGKHALLPPFREQGDFWPALLEPGEEQLIQRMAARALRALGVDTGVTHIEIKLTPAGPRIIEVNGRQAGYLNGFAKQVSNVDVVRLAGLVSLGERPDVAPVSVASGVVFQFFNPAPTFACRMLSVTGTRDLRALPGVTGYRRLIHPGTEIAGGVMTNPLDVLYGSAPDHLAMLHLIERAGKLLAFTFGLPSGERIEVSPGEIDERTGH</sequence>
<evidence type="ECO:0000313" key="6">
    <source>
        <dbReference type="EMBL" id="REF99376.1"/>
    </source>
</evidence>
<dbReference type="InterPro" id="IPR011761">
    <property type="entry name" value="ATP-grasp"/>
</dbReference>
<evidence type="ECO:0000256" key="4">
    <source>
        <dbReference type="PROSITE-ProRule" id="PRU00409"/>
    </source>
</evidence>
<evidence type="ECO:0000259" key="5">
    <source>
        <dbReference type="PROSITE" id="PS50975"/>
    </source>
</evidence>
<evidence type="ECO:0000256" key="3">
    <source>
        <dbReference type="ARBA" id="ARBA00022840"/>
    </source>
</evidence>
<dbReference type="PROSITE" id="PS50975">
    <property type="entry name" value="ATP_GRASP"/>
    <property type="match status" value="1"/>
</dbReference>
<reference evidence="6 7" key="1">
    <citation type="submission" date="2018-08" db="EMBL/GenBank/DDBJ databases">
        <title>Sequencing the genomes of 1000 actinobacteria strains.</title>
        <authorList>
            <person name="Klenk H.-P."/>
        </authorList>
    </citation>
    <scope>NUCLEOTIDE SEQUENCE [LARGE SCALE GENOMIC DNA]</scope>
    <source>
        <strain evidence="6 7">DSM 44099</strain>
    </source>
</reference>
<name>A0A3D9ZPS8_9ACTN</name>
<dbReference type="InterPro" id="IPR052032">
    <property type="entry name" value="ATP-dep_AA_Ligase"/>
</dbReference>
<dbReference type="RefSeq" id="WP_239096975.1">
    <property type="nucleotide sequence ID" value="NZ_BONB01000002.1"/>
</dbReference>
<evidence type="ECO:0000256" key="1">
    <source>
        <dbReference type="ARBA" id="ARBA00022598"/>
    </source>
</evidence>
<dbReference type="Gene3D" id="3.30.470.20">
    <property type="entry name" value="ATP-grasp fold, B domain"/>
    <property type="match status" value="1"/>
</dbReference>